<gene>
    <name evidence="9" type="ORF">M9Y10_035006</name>
</gene>
<dbReference type="PANTHER" id="PTHR10997">
    <property type="entry name" value="IMPORTIN-7, 8, 11"/>
    <property type="match status" value="1"/>
</dbReference>
<dbReference type="Gene3D" id="1.25.10.10">
    <property type="entry name" value="Leucine-rich Repeat Variant"/>
    <property type="match status" value="1"/>
</dbReference>
<dbReference type="InterPro" id="IPR016024">
    <property type="entry name" value="ARM-type_fold"/>
</dbReference>
<dbReference type="InterPro" id="IPR011989">
    <property type="entry name" value="ARM-like"/>
</dbReference>
<organism evidence="9 10">
    <name type="scientific">Tritrichomonas musculus</name>
    <dbReference type="NCBI Taxonomy" id="1915356"/>
    <lineage>
        <taxon>Eukaryota</taxon>
        <taxon>Metamonada</taxon>
        <taxon>Parabasalia</taxon>
        <taxon>Tritrichomonadida</taxon>
        <taxon>Tritrichomonadidae</taxon>
        <taxon>Tritrichomonas</taxon>
    </lineage>
</organism>
<sequence>MESFHDYYLSIISGDNERIFQATKTIKDLEMAPGFCENLIQFLVSTDDLNYQKFIASAIKNQVKQYWENEQLYSNKEMFRNNLLQAIICLSPELVPLVAETIYIISQSDYPEKWPQLMANLTSALNNAPLQVIHAILYTSTQVLKKYERQSSSDPIFREIDNIVDYWGNTLVLLLSDVLQKQEANPMLEECFNYCFQIIRILCAIDMPKFIYTNLDKFLSFYHSFFNIPGAESIKITLCMIMKQYIVRYLYDIKNWGNSEDDKKTPEEIQNVQQLWLALYSDLLTLMNMSATASTQLVISDFEALTAIARSNDKEFLIAQGNLENFCLNTLIPCVSLNDDDIEEFYNNSLEYFLRDIAGLESESKRYSAQSFLKILGRYYKQDLANVFNMACQSLLATYNANPDQSWKEMDTAMFIMGIVIAKIVHHNRGVIEIIDEFNLTQFLQSFIIPQLGSKYPLLQVDALKFIVDFRAVIEPEIILNLFPNIVELLFSEQTPVPLYTTYFIERIMNVEKFIANPVLFTNIDINRLVTRIFALFRIDGSLNMISARCIMRIVVYNPVIIKPHIIAIVSTCVNTLIEACNHPEDASFNHCLFEVIVASITKVGVDVPTIEDSVIKLLDKILTNDVTDFIPYVYQIIGCFLLHYPPDAMANQPFYANQFPNFLDSTRWMAMGNIPALAILVRSYCIRLSQLVEQYVPQIFTICQNLLQGTRSHPHAFMIFNSIIRFIQNKQFVFSIMPQIYSLIYAQLPNQNLKKYRQTYALFMCDACFFLEPDNALNFFGENAQIMISIWAESLPLIRGRANLESAIAGCMKTLLTATILDQTMWEQLFVGTVKMMESPSSEGIKEDIDVIRLEEEDAKQFDTTFNKLLYAEEPTIDPHPELKGQDIVEYMARGLAKYSQEHKGYLPDVITRQLEPHLQTVFDSYHKRFQLDFE</sequence>
<comment type="similarity">
    <text evidence="3">Belongs to the XPO2/CSE1 family.</text>
</comment>
<dbReference type="SMART" id="SM00913">
    <property type="entry name" value="IBN_N"/>
    <property type="match status" value="1"/>
</dbReference>
<protein>
    <submittedName>
        <fullName evidence="9">Exportin-2</fullName>
    </submittedName>
</protein>
<evidence type="ECO:0000256" key="5">
    <source>
        <dbReference type="ARBA" id="ARBA00022490"/>
    </source>
</evidence>
<dbReference type="InterPro" id="IPR001494">
    <property type="entry name" value="Importin-beta_N"/>
</dbReference>
<evidence type="ECO:0000256" key="3">
    <source>
        <dbReference type="ARBA" id="ARBA00008669"/>
    </source>
</evidence>
<comment type="subcellular location">
    <subcellularLocation>
        <location evidence="2">Cytoplasm</location>
    </subcellularLocation>
    <subcellularLocation>
        <location evidence="1">Nucleus</location>
    </subcellularLocation>
</comment>
<proteinExistence type="inferred from homology"/>
<dbReference type="EMBL" id="JAPFFF010000005">
    <property type="protein sequence ID" value="KAK8890234.1"/>
    <property type="molecule type" value="Genomic_DNA"/>
</dbReference>
<evidence type="ECO:0000259" key="8">
    <source>
        <dbReference type="PROSITE" id="PS50166"/>
    </source>
</evidence>
<dbReference type="PROSITE" id="PS50166">
    <property type="entry name" value="IMPORTIN_B_NT"/>
    <property type="match status" value="1"/>
</dbReference>
<keyword evidence="4" id="KW-0813">Transport</keyword>
<evidence type="ECO:0000256" key="6">
    <source>
        <dbReference type="ARBA" id="ARBA00022927"/>
    </source>
</evidence>
<dbReference type="Pfam" id="PF08506">
    <property type="entry name" value="Cse1"/>
    <property type="match status" value="1"/>
</dbReference>
<accession>A0ABR2KGH1</accession>
<feature type="domain" description="Importin N-terminal" evidence="8">
    <location>
        <begin position="22"/>
        <end position="89"/>
    </location>
</feature>
<dbReference type="Proteomes" id="UP001470230">
    <property type="component" value="Unassembled WGS sequence"/>
</dbReference>
<keyword evidence="6" id="KW-0653">Protein transport</keyword>
<evidence type="ECO:0000256" key="7">
    <source>
        <dbReference type="ARBA" id="ARBA00023242"/>
    </source>
</evidence>
<dbReference type="InterPro" id="IPR013713">
    <property type="entry name" value="XPO2_central"/>
</dbReference>
<dbReference type="InterPro" id="IPR005043">
    <property type="entry name" value="XPO2_C"/>
</dbReference>
<keyword evidence="5" id="KW-0963">Cytoplasm</keyword>
<keyword evidence="10" id="KW-1185">Reference proteome</keyword>
<reference evidence="9 10" key="1">
    <citation type="submission" date="2024-04" db="EMBL/GenBank/DDBJ databases">
        <title>Tritrichomonas musculus Genome.</title>
        <authorList>
            <person name="Alves-Ferreira E."/>
            <person name="Grigg M."/>
            <person name="Lorenzi H."/>
            <person name="Galac M."/>
        </authorList>
    </citation>
    <scope>NUCLEOTIDE SEQUENCE [LARGE SCALE GENOMIC DNA]</scope>
    <source>
        <strain evidence="9 10">EAF2021</strain>
    </source>
</reference>
<evidence type="ECO:0000313" key="10">
    <source>
        <dbReference type="Proteomes" id="UP001470230"/>
    </source>
</evidence>
<keyword evidence="7" id="KW-0539">Nucleus</keyword>
<dbReference type="PANTHER" id="PTHR10997:SF8">
    <property type="entry name" value="EXPORTIN-2"/>
    <property type="match status" value="1"/>
</dbReference>
<evidence type="ECO:0000256" key="4">
    <source>
        <dbReference type="ARBA" id="ARBA00022448"/>
    </source>
</evidence>
<dbReference type="Pfam" id="PF03378">
    <property type="entry name" value="CAS_CSE1"/>
    <property type="match status" value="1"/>
</dbReference>
<evidence type="ECO:0000256" key="2">
    <source>
        <dbReference type="ARBA" id="ARBA00004496"/>
    </source>
</evidence>
<dbReference type="Pfam" id="PF03810">
    <property type="entry name" value="IBN_N"/>
    <property type="match status" value="1"/>
</dbReference>
<comment type="caution">
    <text evidence="9">The sequence shown here is derived from an EMBL/GenBank/DDBJ whole genome shotgun (WGS) entry which is preliminary data.</text>
</comment>
<evidence type="ECO:0000256" key="1">
    <source>
        <dbReference type="ARBA" id="ARBA00004123"/>
    </source>
</evidence>
<evidence type="ECO:0000313" key="9">
    <source>
        <dbReference type="EMBL" id="KAK8890234.1"/>
    </source>
</evidence>
<name>A0ABR2KGH1_9EUKA</name>
<dbReference type="SUPFAM" id="SSF48371">
    <property type="entry name" value="ARM repeat"/>
    <property type="match status" value="1"/>
</dbReference>